<evidence type="ECO:0000313" key="4">
    <source>
        <dbReference type="Proteomes" id="UP001454036"/>
    </source>
</evidence>
<proteinExistence type="predicted"/>
<name>A0AAV3PD58_LITER</name>
<feature type="coiled-coil region" evidence="1">
    <location>
        <begin position="26"/>
        <end position="53"/>
    </location>
</feature>
<evidence type="ECO:0000256" key="2">
    <source>
        <dbReference type="SAM" id="MobiDB-lite"/>
    </source>
</evidence>
<feature type="region of interest" description="Disordered" evidence="2">
    <location>
        <begin position="59"/>
        <end position="83"/>
    </location>
</feature>
<evidence type="ECO:0000313" key="3">
    <source>
        <dbReference type="EMBL" id="GAA0149575.1"/>
    </source>
</evidence>
<keyword evidence="4" id="KW-1185">Reference proteome</keyword>
<organism evidence="3 4">
    <name type="scientific">Lithospermum erythrorhizon</name>
    <name type="common">Purple gromwell</name>
    <name type="synonym">Lithospermum officinale var. erythrorhizon</name>
    <dbReference type="NCBI Taxonomy" id="34254"/>
    <lineage>
        <taxon>Eukaryota</taxon>
        <taxon>Viridiplantae</taxon>
        <taxon>Streptophyta</taxon>
        <taxon>Embryophyta</taxon>
        <taxon>Tracheophyta</taxon>
        <taxon>Spermatophyta</taxon>
        <taxon>Magnoliopsida</taxon>
        <taxon>eudicotyledons</taxon>
        <taxon>Gunneridae</taxon>
        <taxon>Pentapetalae</taxon>
        <taxon>asterids</taxon>
        <taxon>lamiids</taxon>
        <taxon>Boraginales</taxon>
        <taxon>Boraginaceae</taxon>
        <taxon>Boraginoideae</taxon>
        <taxon>Lithospermeae</taxon>
        <taxon>Lithospermum</taxon>
    </lineage>
</organism>
<comment type="caution">
    <text evidence="3">The sequence shown here is derived from an EMBL/GenBank/DDBJ whole genome shotgun (WGS) entry which is preliminary data.</text>
</comment>
<reference evidence="3 4" key="1">
    <citation type="submission" date="2024-01" db="EMBL/GenBank/DDBJ databases">
        <title>The complete chloroplast genome sequence of Lithospermum erythrorhizon: insights into the phylogenetic relationship among Boraginaceae species and the maternal lineages of purple gromwells.</title>
        <authorList>
            <person name="Okada T."/>
            <person name="Watanabe K."/>
        </authorList>
    </citation>
    <scope>NUCLEOTIDE SEQUENCE [LARGE SCALE GENOMIC DNA]</scope>
</reference>
<sequence>MRAELDVMRAERDLALKKRDSLRSGRDEMMQTHDRLLDQLTESQRQAQIMEATLEGSRNTELQGQAGGSIAGGPCHSLGLGET</sequence>
<dbReference type="AlphaFoldDB" id="A0AAV3PD58"/>
<gene>
    <name evidence="3" type="ORF">LIER_08715</name>
</gene>
<evidence type="ECO:0000256" key="1">
    <source>
        <dbReference type="SAM" id="Coils"/>
    </source>
</evidence>
<accession>A0AAV3PD58</accession>
<dbReference type="EMBL" id="BAABME010001429">
    <property type="protein sequence ID" value="GAA0149575.1"/>
    <property type="molecule type" value="Genomic_DNA"/>
</dbReference>
<keyword evidence="1" id="KW-0175">Coiled coil</keyword>
<protein>
    <submittedName>
        <fullName evidence="3">Uncharacterized protein</fullName>
    </submittedName>
</protein>
<dbReference type="Proteomes" id="UP001454036">
    <property type="component" value="Unassembled WGS sequence"/>
</dbReference>